<dbReference type="AlphaFoldDB" id="A0AAD1VX70"/>
<keyword evidence="2" id="KW-1185">Reference proteome</keyword>
<feature type="non-terminal residue" evidence="1">
    <location>
        <position position="71"/>
    </location>
</feature>
<reference evidence="1" key="1">
    <citation type="submission" date="2022-03" db="EMBL/GenBank/DDBJ databases">
        <authorList>
            <person name="Alioto T."/>
            <person name="Alioto T."/>
            <person name="Gomez Garrido J."/>
        </authorList>
    </citation>
    <scope>NUCLEOTIDE SEQUENCE</scope>
</reference>
<gene>
    <name evidence="1" type="ORF">PECUL_23A009384</name>
</gene>
<sequence length="71" mass="8038">MLTNPEGSMVALGEKLREYGEISGYRANMAKFSALPICMTQTEIENIHRNYKIQMEREALKYLGISLTADP</sequence>
<organism evidence="1 2">
    <name type="scientific">Pelobates cultripes</name>
    <name type="common">Western spadefoot toad</name>
    <dbReference type="NCBI Taxonomy" id="61616"/>
    <lineage>
        <taxon>Eukaryota</taxon>
        <taxon>Metazoa</taxon>
        <taxon>Chordata</taxon>
        <taxon>Craniata</taxon>
        <taxon>Vertebrata</taxon>
        <taxon>Euteleostomi</taxon>
        <taxon>Amphibia</taxon>
        <taxon>Batrachia</taxon>
        <taxon>Anura</taxon>
        <taxon>Pelobatoidea</taxon>
        <taxon>Pelobatidae</taxon>
        <taxon>Pelobates</taxon>
    </lineage>
</organism>
<evidence type="ECO:0000313" key="2">
    <source>
        <dbReference type="Proteomes" id="UP001295444"/>
    </source>
</evidence>
<protein>
    <submittedName>
        <fullName evidence="1">Uncharacterized protein</fullName>
    </submittedName>
</protein>
<evidence type="ECO:0000313" key="1">
    <source>
        <dbReference type="EMBL" id="CAH2276812.1"/>
    </source>
</evidence>
<accession>A0AAD1VX70</accession>
<proteinExistence type="predicted"/>
<dbReference type="Proteomes" id="UP001295444">
    <property type="component" value="Chromosome 03"/>
</dbReference>
<dbReference type="EMBL" id="OW240914">
    <property type="protein sequence ID" value="CAH2276812.1"/>
    <property type="molecule type" value="Genomic_DNA"/>
</dbReference>
<name>A0AAD1VX70_PELCU</name>